<gene>
    <name evidence="1" type="ORF">KC19_VG098600</name>
</gene>
<dbReference type="AlphaFoldDB" id="A0A8T0HNI7"/>
<sequence length="119" mass="13416">MHWSPDLGGPRRAHISLYPVDSIQPLPTSRQHLSSIRAASTSNKVLDIPNQRQNQSRFADDTLRCYPEESNKQRQVQQDYSKLYLAKMANAHAKGCSPTIHVPTTTTGKPIGLRSAWHR</sequence>
<comment type="caution">
    <text evidence="1">The sequence shown here is derived from an EMBL/GenBank/DDBJ whole genome shotgun (WGS) entry which is preliminary data.</text>
</comment>
<protein>
    <submittedName>
        <fullName evidence="1">Uncharacterized protein</fullName>
    </submittedName>
</protein>
<evidence type="ECO:0000313" key="1">
    <source>
        <dbReference type="EMBL" id="KAG0572480.1"/>
    </source>
</evidence>
<accession>A0A8T0HNI7</accession>
<reference evidence="1" key="1">
    <citation type="submission" date="2020-06" db="EMBL/GenBank/DDBJ databases">
        <title>WGS assembly of Ceratodon purpureus strain R40.</title>
        <authorList>
            <person name="Carey S.B."/>
            <person name="Jenkins J."/>
            <person name="Shu S."/>
            <person name="Lovell J.T."/>
            <person name="Sreedasyam A."/>
            <person name="Maumus F."/>
            <person name="Tiley G.P."/>
            <person name="Fernandez-Pozo N."/>
            <person name="Barry K."/>
            <person name="Chen C."/>
            <person name="Wang M."/>
            <person name="Lipzen A."/>
            <person name="Daum C."/>
            <person name="Saski C.A."/>
            <person name="Payton A.C."/>
            <person name="Mcbreen J.C."/>
            <person name="Conrad R.E."/>
            <person name="Kollar L.M."/>
            <person name="Olsson S."/>
            <person name="Huttunen S."/>
            <person name="Landis J.B."/>
            <person name="Wickett N.J."/>
            <person name="Johnson M.G."/>
            <person name="Rensing S.A."/>
            <person name="Grimwood J."/>
            <person name="Schmutz J."/>
            <person name="Mcdaniel S.F."/>
        </authorList>
    </citation>
    <scope>NUCLEOTIDE SEQUENCE</scope>
    <source>
        <strain evidence="1">R40</strain>
    </source>
</reference>
<keyword evidence="2" id="KW-1185">Reference proteome</keyword>
<name>A0A8T0HNI7_CERPU</name>
<dbReference type="Proteomes" id="UP000822688">
    <property type="component" value="Chromosome V"/>
</dbReference>
<proteinExistence type="predicted"/>
<evidence type="ECO:0000313" key="2">
    <source>
        <dbReference type="Proteomes" id="UP000822688"/>
    </source>
</evidence>
<organism evidence="1 2">
    <name type="scientific">Ceratodon purpureus</name>
    <name type="common">Fire moss</name>
    <name type="synonym">Dicranum purpureum</name>
    <dbReference type="NCBI Taxonomy" id="3225"/>
    <lineage>
        <taxon>Eukaryota</taxon>
        <taxon>Viridiplantae</taxon>
        <taxon>Streptophyta</taxon>
        <taxon>Embryophyta</taxon>
        <taxon>Bryophyta</taxon>
        <taxon>Bryophytina</taxon>
        <taxon>Bryopsida</taxon>
        <taxon>Dicranidae</taxon>
        <taxon>Pseudoditrichales</taxon>
        <taxon>Ditrichaceae</taxon>
        <taxon>Ceratodon</taxon>
    </lineage>
</organism>
<dbReference type="EMBL" id="CM026426">
    <property type="protein sequence ID" value="KAG0572480.1"/>
    <property type="molecule type" value="Genomic_DNA"/>
</dbReference>